<name>A0A2U3NL68_9MYCO</name>
<evidence type="ECO:0000313" key="2">
    <source>
        <dbReference type="Proteomes" id="UP000240988"/>
    </source>
</evidence>
<proteinExistence type="predicted"/>
<accession>A0A2U3NL68</accession>
<gene>
    <name evidence="1" type="ORF">MRAB57_76</name>
</gene>
<reference evidence="1 2" key="1">
    <citation type="submission" date="2017-01" db="EMBL/GenBank/DDBJ databases">
        <authorList>
            <consortium name="Urmite Genomes"/>
        </authorList>
    </citation>
    <scope>NUCLEOTIDE SEQUENCE [LARGE SCALE GENOMIC DNA]</scope>
    <source>
        <strain evidence="1 2">AB57</strain>
    </source>
</reference>
<organism evidence="1 2">
    <name type="scientific">Mycobacterium rhizamassiliense</name>
    <dbReference type="NCBI Taxonomy" id="1841860"/>
    <lineage>
        <taxon>Bacteria</taxon>
        <taxon>Bacillati</taxon>
        <taxon>Actinomycetota</taxon>
        <taxon>Actinomycetes</taxon>
        <taxon>Mycobacteriales</taxon>
        <taxon>Mycobacteriaceae</taxon>
        <taxon>Mycobacterium</taxon>
    </lineage>
</organism>
<feature type="non-terminal residue" evidence="1">
    <location>
        <position position="1"/>
    </location>
</feature>
<dbReference type="AlphaFoldDB" id="A0A2U3NL68"/>
<protein>
    <submittedName>
        <fullName evidence="1">Mycobacterium rhizamassiliense ORFan</fullName>
    </submittedName>
</protein>
<evidence type="ECO:0000313" key="1">
    <source>
        <dbReference type="EMBL" id="SPM32279.1"/>
    </source>
</evidence>
<dbReference type="Proteomes" id="UP000240988">
    <property type="component" value="Unassembled WGS sequence"/>
</dbReference>
<dbReference type="EMBL" id="FUFA01000001">
    <property type="protein sequence ID" value="SPM32279.1"/>
    <property type="molecule type" value="Genomic_DNA"/>
</dbReference>
<keyword evidence="2" id="KW-1185">Reference proteome</keyword>
<sequence length="83" mass="9162">VERSQKTHGRKHGGVVLTAMQCAGGCSIGEAFKHSAARTWRGKDDRSRLGGVWWWRGLLDDVVAILDAPHWFFDPLDAQSDGS</sequence>